<sequence length="110" mass="12377">MCGRISCHLPRDVLTRACAYRNRQGERRLPEWRDADKYCPSYNKSPRSSSPVLLSRLHFEKATHINDSARVQTHLSVSLFPCDGAWSHLGSKKVILPSCCSTLPTVVVIP</sequence>
<evidence type="ECO:0000313" key="1">
    <source>
        <dbReference type="Ensembl" id="ENSECAP00000055429.1"/>
    </source>
</evidence>
<protein>
    <recommendedName>
        <fullName evidence="3">Abasic site processing protein HMCES</fullName>
    </recommendedName>
</protein>
<dbReference type="Gene3D" id="3.90.1680.10">
    <property type="entry name" value="SOS response associated peptidase-like"/>
    <property type="match status" value="1"/>
</dbReference>
<reference evidence="1" key="2">
    <citation type="submission" date="2025-08" db="UniProtKB">
        <authorList>
            <consortium name="Ensembl"/>
        </authorList>
    </citation>
    <scope>IDENTIFICATION</scope>
    <source>
        <strain evidence="1">Thoroughbred</strain>
    </source>
</reference>
<accession>A0A9L0R1A4</accession>
<reference evidence="1" key="3">
    <citation type="submission" date="2025-09" db="UniProtKB">
        <authorList>
            <consortium name="Ensembl"/>
        </authorList>
    </citation>
    <scope>IDENTIFICATION</scope>
    <source>
        <strain evidence="1">Thoroughbred</strain>
    </source>
</reference>
<reference evidence="1 2" key="1">
    <citation type="journal article" date="2009" name="Science">
        <title>Genome sequence, comparative analysis, and population genetics of the domestic horse.</title>
        <authorList>
            <consortium name="Broad Institute Genome Sequencing Platform"/>
            <consortium name="Broad Institute Whole Genome Assembly Team"/>
            <person name="Wade C.M."/>
            <person name="Giulotto E."/>
            <person name="Sigurdsson S."/>
            <person name="Zoli M."/>
            <person name="Gnerre S."/>
            <person name="Imsland F."/>
            <person name="Lear T.L."/>
            <person name="Adelson D.L."/>
            <person name="Bailey E."/>
            <person name="Bellone R.R."/>
            <person name="Bloecker H."/>
            <person name="Distl O."/>
            <person name="Edgar R.C."/>
            <person name="Garber M."/>
            <person name="Leeb T."/>
            <person name="Mauceli E."/>
            <person name="MacLeod J.N."/>
            <person name="Penedo M.C.T."/>
            <person name="Raison J.M."/>
            <person name="Sharpe T."/>
            <person name="Vogel J."/>
            <person name="Andersson L."/>
            <person name="Antczak D.F."/>
            <person name="Biagi T."/>
            <person name="Binns M.M."/>
            <person name="Chowdhary B.P."/>
            <person name="Coleman S.J."/>
            <person name="Della Valle G."/>
            <person name="Fryc S."/>
            <person name="Guerin G."/>
            <person name="Hasegawa T."/>
            <person name="Hill E.W."/>
            <person name="Jurka J."/>
            <person name="Kiialainen A."/>
            <person name="Lindgren G."/>
            <person name="Liu J."/>
            <person name="Magnani E."/>
            <person name="Mickelson J.R."/>
            <person name="Murray J."/>
            <person name="Nergadze S.G."/>
            <person name="Onofrio R."/>
            <person name="Pedroni S."/>
            <person name="Piras M.F."/>
            <person name="Raudsepp T."/>
            <person name="Rocchi M."/>
            <person name="Roeed K.H."/>
            <person name="Ryder O.A."/>
            <person name="Searle S."/>
            <person name="Skow L."/>
            <person name="Swinburne J.E."/>
            <person name="Syvaenen A.C."/>
            <person name="Tozaki T."/>
            <person name="Valberg S.J."/>
            <person name="Vaudin M."/>
            <person name="White J.R."/>
            <person name="Zody M.C."/>
            <person name="Lander E.S."/>
            <person name="Lindblad-Toh K."/>
        </authorList>
    </citation>
    <scope>NUCLEOTIDE SEQUENCE [LARGE SCALE GENOMIC DNA]</scope>
    <source>
        <strain evidence="1 2">Thoroughbred</strain>
    </source>
</reference>
<dbReference type="GeneTree" id="ENSGT00390000018439"/>
<organism evidence="1 2">
    <name type="scientific">Equus caballus</name>
    <name type="common">Horse</name>
    <dbReference type="NCBI Taxonomy" id="9796"/>
    <lineage>
        <taxon>Eukaryota</taxon>
        <taxon>Metazoa</taxon>
        <taxon>Chordata</taxon>
        <taxon>Craniata</taxon>
        <taxon>Vertebrata</taxon>
        <taxon>Euteleostomi</taxon>
        <taxon>Mammalia</taxon>
        <taxon>Eutheria</taxon>
        <taxon>Laurasiatheria</taxon>
        <taxon>Perissodactyla</taxon>
        <taxon>Equidae</taxon>
        <taxon>Equus</taxon>
    </lineage>
</organism>
<dbReference type="Proteomes" id="UP000002281">
    <property type="component" value="Chromosome 10"/>
</dbReference>
<evidence type="ECO:0008006" key="3">
    <source>
        <dbReference type="Google" id="ProtNLM"/>
    </source>
</evidence>
<evidence type="ECO:0000313" key="2">
    <source>
        <dbReference type="Proteomes" id="UP000002281"/>
    </source>
</evidence>
<dbReference type="Ensembl" id="ENSECAT00000142121.1">
    <property type="protein sequence ID" value="ENSECAP00000055429.1"/>
    <property type="gene ID" value="ENSECAG00000010814.4"/>
</dbReference>
<dbReference type="AlphaFoldDB" id="A0A9L0R1A4"/>
<gene>
    <name evidence="1" type="primary">LOC100052168</name>
</gene>
<keyword evidence="2" id="KW-1185">Reference proteome</keyword>
<dbReference type="InterPro" id="IPR036590">
    <property type="entry name" value="SRAP-like"/>
</dbReference>
<name>A0A9L0R1A4_HORSE</name>
<proteinExistence type="predicted"/>